<comment type="similarity">
    <text evidence="2 7">Belongs to the UPF0056 (MarC) family.</text>
</comment>
<keyword evidence="3" id="KW-1003">Cell membrane</keyword>
<feature type="transmembrane region" description="Helical" evidence="7">
    <location>
        <begin position="136"/>
        <end position="160"/>
    </location>
</feature>
<comment type="subcellular location">
    <subcellularLocation>
        <location evidence="1 7">Cell membrane</location>
        <topology evidence="1 7">Multi-pass membrane protein</topology>
    </subcellularLocation>
</comment>
<evidence type="ECO:0000256" key="1">
    <source>
        <dbReference type="ARBA" id="ARBA00004651"/>
    </source>
</evidence>
<evidence type="ECO:0000256" key="4">
    <source>
        <dbReference type="ARBA" id="ARBA00022692"/>
    </source>
</evidence>
<evidence type="ECO:0000256" key="5">
    <source>
        <dbReference type="ARBA" id="ARBA00022989"/>
    </source>
</evidence>
<keyword evidence="5 7" id="KW-1133">Transmembrane helix</keyword>
<dbReference type="OrthoDB" id="21094at2"/>
<feature type="transmembrane region" description="Helical" evidence="7">
    <location>
        <begin position="70"/>
        <end position="88"/>
    </location>
</feature>
<feature type="transmembrane region" description="Helical" evidence="7">
    <location>
        <begin position="172"/>
        <end position="193"/>
    </location>
</feature>
<dbReference type="GO" id="GO:0005886">
    <property type="term" value="C:plasma membrane"/>
    <property type="evidence" value="ECO:0007669"/>
    <property type="project" value="UniProtKB-SubCell"/>
</dbReference>
<dbReference type="InterPro" id="IPR002771">
    <property type="entry name" value="Multi_antbiot-R_MarC"/>
</dbReference>
<evidence type="ECO:0000313" key="8">
    <source>
        <dbReference type="EMBL" id="TGG93440.1"/>
    </source>
</evidence>
<organism evidence="8 9">
    <name type="scientific">Natronospirillum operosum</name>
    <dbReference type="NCBI Taxonomy" id="2759953"/>
    <lineage>
        <taxon>Bacteria</taxon>
        <taxon>Pseudomonadati</taxon>
        <taxon>Pseudomonadota</taxon>
        <taxon>Gammaproteobacteria</taxon>
        <taxon>Oceanospirillales</taxon>
        <taxon>Natronospirillaceae</taxon>
        <taxon>Natronospirillum</taxon>
    </lineage>
</organism>
<keyword evidence="4 7" id="KW-0812">Transmembrane</keyword>
<keyword evidence="6 7" id="KW-0472">Membrane</keyword>
<sequence>METLAAAITLFLIMDPLGNIPIFLSILSKVSPRRRYWILARELVIALGIMLLFLFAGSTMLGVLSLSQEAVAIGGGLVLMIVAIRMIFPSRGGVMGDDDDSEPLIVPLAVPLIAGPSLLATLVLLADTGPDRTADWLIAVGLAWVASAAILMSCNLWFRLLGQRGLKAVERLMGMILVTISVQMLLNGIGSYVQTLQM</sequence>
<dbReference type="NCBIfam" id="NF008010">
    <property type="entry name" value="PRK10739.1"/>
    <property type="match status" value="1"/>
</dbReference>
<feature type="transmembrane region" description="Helical" evidence="7">
    <location>
        <begin position="6"/>
        <end position="27"/>
    </location>
</feature>
<evidence type="ECO:0000313" key="9">
    <source>
        <dbReference type="Proteomes" id="UP000297475"/>
    </source>
</evidence>
<gene>
    <name evidence="8" type="ORF">E4656_10350</name>
</gene>
<dbReference type="PANTHER" id="PTHR33508:SF10">
    <property type="entry name" value="UPF0056 INNER MEMBRANE PROTEIN YHGN"/>
    <property type="match status" value="1"/>
</dbReference>
<dbReference type="AlphaFoldDB" id="A0A4Z0WG22"/>
<evidence type="ECO:0000256" key="7">
    <source>
        <dbReference type="RuleBase" id="RU362048"/>
    </source>
</evidence>
<keyword evidence="9" id="KW-1185">Reference proteome</keyword>
<dbReference type="Proteomes" id="UP000297475">
    <property type="component" value="Unassembled WGS sequence"/>
</dbReference>
<evidence type="ECO:0000256" key="3">
    <source>
        <dbReference type="ARBA" id="ARBA00022475"/>
    </source>
</evidence>
<name>A0A4Z0WG22_9GAMM</name>
<reference evidence="8 9" key="1">
    <citation type="submission" date="2019-04" db="EMBL/GenBank/DDBJ databases">
        <title>Natronospirillum operosus gen. nov., sp. nov., a haloalkaliphilic satellite isolated from decaying biomass of laboratory culture of cyanobacterium Geitlerinema sp. and proposal of Natronospirillaceae fam. nov. and Saccharospirillaceae fam. nov.</title>
        <authorList>
            <person name="Kevbrin V."/>
            <person name="Boltyanskaya Y."/>
            <person name="Koziaeva V."/>
            <person name="Grouzdev D.S."/>
            <person name="Park M."/>
            <person name="Cho J."/>
        </authorList>
    </citation>
    <scope>NUCLEOTIDE SEQUENCE [LARGE SCALE GENOMIC DNA]</scope>
    <source>
        <strain evidence="8 9">G-116</strain>
    </source>
</reference>
<accession>A0A4Z0WG22</accession>
<feature type="transmembrane region" description="Helical" evidence="7">
    <location>
        <begin position="104"/>
        <end position="124"/>
    </location>
</feature>
<proteinExistence type="inferred from homology"/>
<comment type="caution">
    <text evidence="8">The sequence shown here is derived from an EMBL/GenBank/DDBJ whole genome shotgun (WGS) entry which is preliminary data.</text>
</comment>
<feature type="transmembrane region" description="Helical" evidence="7">
    <location>
        <begin position="39"/>
        <end position="64"/>
    </location>
</feature>
<evidence type="ECO:0000256" key="6">
    <source>
        <dbReference type="ARBA" id="ARBA00023136"/>
    </source>
</evidence>
<evidence type="ECO:0000256" key="2">
    <source>
        <dbReference type="ARBA" id="ARBA00009784"/>
    </source>
</evidence>
<dbReference type="Pfam" id="PF01914">
    <property type="entry name" value="MarC"/>
    <property type="match status" value="1"/>
</dbReference>
<dbReference type="RefSeq" id="WP_135483149.1">
    <property type="nucleotide sequence ID" value="NZ_SRMF01000003.1"/>
</dbReference>
<dbReference type="EMBL" id="SRMF01000003">
    <property type="protein sequence ID" value="TGG93440.1"/>
    <property type="molecule type" value="Genomic_DNA"/>
</dbReference>
<protein>
    <recommendedName>
        <fullName evidence="7">UPF0056 membrane protein</fullName>
    </recommendedName>
</protein>
<dbReference type="PANTHER" id="PTHR33508">
    <property type="entry name" value="UPF0056 MEMBRANE PROTEIN YHCE"/>
    <property type="match status" value="1"/>
</dbReference>